<evidence type="ECO:0000256" key="1">
    <source>
        <dbReference type="ARBA" id="ARBA00022729"/>
    </source>
</evidence>
<organism evidence="4 5">
    <name type="scientific">Propylenella binzhouense</name>
    <dbReference type="NCBI Taxonomy" id="2555902"/>
    <lineage>
        <taxon>Bacteria</taxon>
        <taxon>Pseudomonadati</taxon>
        <taxon>Pseudomonadota</taxon>
        <taxon>Alphaproteobacteria</taxon>
        <taxon>Hyphomicrobiales</taxon>
        <taxon>Propylenellaceae</taxon>
        <taxon>Propylenella</taxon>
    </lineage>
</organism>
<reference evidence="4" key="1">
    <citation type="submission" date="2019-03" db="EMBL/GenBank/DDBJ databases">
        <title>Afifella sp. nov., isolated from activated sludge.</title>
        <authorList>
            <person name="Li Q."/>
            <person name="Liu Y."/>
        </authorList>
    </citation>
    <scope>NUCLEOTIDE SEQUENCE</scope>
    <source>
        <strain evidence="4">L72</strain>
    </source>
</reference>
<dbReference type="AlphaFoldDB" id="A0A964T866"/>
<feature type="domain" description="Solute-binding protein family 3/N-terminal" evidence="3">
    <location>
        <begin position="45"/>
        <end position="284"/>
    </location>
</feature>
<dbReference type="PANTHER" id="PTHR35936">
    <property type="entry name" value="MEMBRANE-BOUND LYTIC MUREIN TRANSGLYCOSYLASE F"/>
    <property type="match status" value="1"/>
</dbReference>
<keyword evidence="5" id="KW-1185">Reference proteome</keyword>
<comment type="caution">
    <text evidence="4">The sequence shown here is derived from an EMBL/GenBank/DDBJ whole genome shotgun (WGS) entry which is preliminary data.</text>
</comment>
<dbReference type="Gene3D" id="3.40.190.10">
    <property type="entry name" value="Periplasmic binding protein-like II"/>
    <property type="match status" value="2"/>
</dbReference>
<feature type="signal peptide" evidence="2">
    <location>
        <begin position="1"/>
        <end position="32"/>
    </location>
</feature>
<dbReference type="OrthoDB" id="176845at2"/>
<protein>
    <submittedName>
        <fullName evidence="4">Quinoprotein dehydrogenase-associated putative ABC transporter substrate-binding protein</fullName>
    </submittedName>
</protein>
<accession>A0A964T866</accession>
<gene>
    <name evidence="4" type="ORF">E4O86_17760</name>
</gene>
<dbReference type="Proteomes" id="UP000773614">
    <property type="component" value="Unassembled WGS sequence"/>
</dbReference>
<dbReference type="InterPro" id="IPR001638">
    <property type="entry name" value="Solute-binding_3/MltF_N"/>
</dbReference>
<dbReference type="SMART" id="SM00062">
    <property type="entry name" value="PBPb"/>
    <property type="match status" value="1"/>
</dbReference>
<feature type="chain" id="PRO_5037799167" evidence="2">
    <location>
        <begin position="33"/>
        <end position="299"/>
    </location>
</feature>
<evidence type="ECO:0000259" key="3">
    <source>
        <dbReference type="SMART" id="SM00062"/>
    </source>
</evidence>
<dbReference type="InterPro" id="IPR022448">
    <property type="entry name" value="Quinoprotein_dehydrogenase"/>
</dbReference>
<name>A0A964T866_9HYPH</name>
<dbReference type="SUPFAM" id="SSF53850">
    <property type="entry name" value="Periplasmic binding protein-like II"/>
    <property type="match status" value="1"/>
</dbReference>
<dbReference type="EMBL" id="SPKJ01000081">
    <property type="protein sequence ID" value="MYZ49559.1"/>
    <property type="molecule type" value="Genomic_DNA"/>
</dbReference>
<proteinExistence type="predicted"/>
<evidence type="ECO:0000313" key="5">
    <source>
        <dbReference type="Proteomes" id="UP000773614"/>
    </source>
</evidence>
<dbReference type="NCBIfam" id="TIGR03871">
    <property type="entry name" value="ABC_peri_MoxJ_2"/>
    <property type="match status" value="1"/>
</dbReference>
<evidence type="ECO:0000256" key="2">
    <source>
        <dbReference type="SAM" id="SignalP"/>
    </source>
</evidence>
<evidence type="ECO:0000313" key="4">
    <source>
        <dbReference type="EMBL" id="MYZ49559.1"/>
    </source>
</evidence>
<sequence length="299" mass="31384">MRRRSDGRLMAGGRLAAALALALLLPAGPAAATPAGSGGESESGTLRVCADPNNMPFSNDRGEGFENRIAEFVARELGYRGVAYTWWAQRRGFIRNTLKAGACDVVIGVPAGMEMVATTRPYYRSTYVFVERRDRGLKLASLRDPRLGSLRIGVHLIGDDGANTPPADALGEEGIIDNVVGYMIYGDYSEPAPPSRLVEAVATGEVDVGAAWGPLAGYFAQRAGVPLDVVPIADTGGFAPLAFQFDIAMGVRHGDEALRGRLDALIAERGDALRAILAGYGVPLLPVSAAAGKRGGGDD</sequence>
<dbReference type="PANTHER" id="PTHR35936:SF17">
    <property type="entry name" value="ARGININE-BINDING EXTRACELLULAR PROTEIN ARTP"/>
    <property type="match status" value="1"/>
</dbReference>
<keyword evidence="1 2" id="KW-0732">Signal</keyword>